<keyword evidence="4" id="KW-1185">Reference proteome</keyword>
<accession>N0BM12</accession>
<feature type="domain" description="ORC1/DEAH AAA+ ATPase" evidence="2">
    <location>
        <begin position="52"/>
        <end position="174"/>
    </location>
</feature>
<dbReference type="STRING" id="387631.Asulf_01309"/>
<dbReference type="SUPFAM" id="SSF52540">
    <property type="entry name" value="P-loop containing nucleoside triphosphate hydrolases"/>
    <property type="match status" value="1"/>
</dbReference>
<organism evidence="3 4">
    <name type="scientific">Archaeoglobus sulfaticallidus PM70-1</name>
    <dbReference type="NCBI Taxonomy" id="387631"/>
    <lineage>
        <taxon>Archaea</taxon>
        <taxon>Methanobacteriati</taxon>
        <taxon>Methanobacteriota</taxon>
        <taxon>Archaeoglobi</taxon>
        <taxon>Archaeoglobales</taxon>
        <taxon>Archaeoglobaceae</taxon>
        <taxon>Archaeoglobus</taxon>
    </lineage>
</organism>
<comment type="similarity">
    <text evidence="1">Belongs to the CDC6/cdc18 family.</text>
</comment>
<dbReference type="PANTHER" id="PTHR10763">
    <property type="entry name" value="CELL DIVISION CONTROL PROTEIN 6-RELATED"/>
    <property type="match status" value="1"/>
</dbReference>
<dbReference type="GeneID" id="15392948"/>
<dbReference type="eggNOG" id="arCOG00467">
    <property type="taxonomic scope" value="Archaea"/>
</dbReference>
<dbReference type="Gene3D" id="1.10.8.60">
    <property type="match status" value="1"/>
</dbReference>
<dbReference type="InterPro" id="IPR027417">
    <property type="entry name" value="P-loop_NTPase"/>
</dbReference>
<dbReference type="EMBL" id="CP005290">
    <property type="protein sequence ID" value="AGK61300.1"/>
    <property type="molecule type" value="Genomic_DNA"/>
</dbReference>
<dbReference type="Pfam" id="PF13401">
    <property type="entry name" value="AAA_22"/>
    <property type="match status" value="1"/>
</dbReference>
<dbReference type="RefSeq" id="WP_015590898.1">
    <property type="nucleotide sequence ID" value="NC_021169.1"/>
</dbReference>
<dbReference type="OrthoDB" id="53276at2157"/>
<dbReference type="Proteomes" id="UP000013307">
    <property type="component" value="Chromosome"/>
</dbReference>
<evidence type="ECO:0000256" key="1">
    <source>
        <dbReference type="ARBA" id="ARBA00006184"/>
    </source>
</evidence>
<dbReference type="PANTHER" id="PTHR10763:SF26">
    <property type="entry name" value="CELL DIVISION CONTROL PROTEIN 6 HOMOLOG"/>
    <property type="match status" value="1"/>
</dbReference>
<dbReference type="InterPro" id="IPR049945">
    <property type="entry name" value="AAA_22"/>
</dbReference>
<dbReference type="GO" id="GO:0016887">
    <property type="term" value="F:ATP hydrolysis activity"/>
    <property type="evidence" value="ECO:0007669"/>
    <property type="project" value="InterPro"/>
</dbReference>
<reference evidence="3 4" key="1">
    <citation type="journal article" date="2013" name="Genome Announc.">
        <title>Complete Genome Sequence of the Thermophilic and Facultatively Chemolithoautotrophic Sulfate Reducer Archaeoglobus sulfaticallidus Strain PM70-1T.</title>
        <authorList>
            <person name="Stokke R."/>
            <person name="Hocking W.P."/>
            <person name="Steinsbu B.O."/>
            <person name="Steen I.H."/>
        </authorList>
    </citation>
    <scope>NUCLEOTIDE SEQUENCE [LARGE SCALE GENOMIC DNA]</scope>
    <source>
        <strain evidence="3">PM70-1</strain>
    </source>
</reference>
<protein>
    <recommendedName>
        <fullName evidence="2">ORC1/DEAH AAA+ ATPase domain-containing protein</fullName>
    </recommendedName>
</protein>
<name>N0BM12_9EURY</name>
<evidence type="ECO:0000313" key="3">
    <source>
        <dbReference type="EMBL" id="AGK61300.1"/>
    </source>
</evidence>
<dbReference type="Gene3D" id="3.40.50.300">
    <property type="entry name" value="P-loop containing nucleotide triphosphate hydrolases"/>
    <property type="match status" value="1"/>
</dbReference>
<dbReference type="AlphaFoldDB" id="N0BM12"/>
<dbReference type="HOGENOM" id="CLU_025112_3_0_2"/>
<sequence>MNFLWRDETLFRDESVFDPEYVPETLIHRERQMVALAMNLRPALKNLSPVHTILFGSPATGKTSTLRTILREVDDHAIITYVRCPLARTSYRVFSRIFERVYGYPPPNTGISIARMYELICEGLLEKNKPLIVALDDFNFLERNAGNEILYALLKAHEEFGVRIGIILVTTERIELDDKTGAVFHPDEIYFPLYDEDEIRDILAQRVRLGFYDGAITDDAFERIVELTARTSDLRFGIYCSGWPELRLKEERAGRSN</sequence>
<dbReference type="KEGG" id="ast:Asulf_01309"/>
<proteinExistence type="inferred from homology"/>
<evidence type="ECO:0000259" key="2">
    <source>
        <dbReference type="Pfam" id="PF13401"/>
    </source>
</evidence>
<gene>
    <name evidence="3" type="ORF">Asulf_01309</name>
</gene>
<evidence type="ECO:0000313" key="4">
    <source>
        <dbReference type="Proteomes" id="UP000013307"/>
    </source>
</evidence>
<dbReference type="InterPro" id="IPR050311">
    <property type="entry name" value="ORC1/CDC6"/>
</dbReference>